<gene>
    <name evidence="1" type="ORF">CEXT_622071</name>
</gene>
<reference evidence="1 2" key="1">
    <citation type="submission" date="2021-06" db="EMBL/GenBank/DDBJ databases">
        <title>Caerostris extrusa draft genome.</title>
        <authorList>
            <person name="Kono N."/>
            <person name="Arakawa K."/>
        </authorList>
    </citation>
    <scope>NUCLEOTIDE SEQUENCE [LARGE SCALE GENOMIC DNA]</scope>
</reference>
<comment type="caution">
    <text evidence="1">The sequence shown here is derived from an EMBL/GenBank/DDBJ whole genome shotgun (WGS) entry which is preliminary data.</text>
</comment>
<dbReference type="EMBL" id="BPLR01016892">
    <property type="protein sequence ID" value="GIY87132.1"/>
    <property type="molecule type" value="Genomic_DNA"/>
</dbReference>
<accession>A0AAV4WWI5</accession>
<name>A0AAV4WWI5_CAEEX</name>
<proteinExistence type="predicted"/>
<evidence type="ECO:0000313" key="2">
    <source>
        <dbReference type="Proteomes" id="UP001054945"/>
    </source>
</evidence>
<keyword evidence="2" id="KW-1185">Reference proteome</keyword>
<organism evidence="1 2">
    <name type="scientific">Caerostris extrusa</name>
    <name type="common">Bark spider</name>
    <name type="synonym">Caerostris bankana</name>
    <dbReference type="NCBI Taxonomy" id="172846"/>
    <lineage>
        <taxon>Eukaryota</taxon>
        <taxon>Metazoa</taxon>
        <taxon>Ecdysozoa</taxon>
        <taxon>Arthropoda</taxon>
        <taxon>Chelicerata</taxon>
        <taxon>Arachnida</taxon>
        <taxon>Araneae</taxon>
        <taxon>Araneomorphae</taxon>
        <taxon>Entelegynae</taxon>
        <taxon>Araneoidea</taxon>
        <taxon>Araneidae</taxon>
        <taxon>Caerostris</taxon>
    </lineage>
</organism>
<dbReference type="Proteomes" id="UP001054945">
    <property type="component" value="Unassembled WGS sequence"/>
</dbReference>
<protein>
    <submittedName>
        <fullName evidence="1">Uncharacterized protein</fullName>
    </submittedName>
</protein>
<sequence>MADIKDDITMIYQHLKIFLRRKSPMVATGQQAALFHTRSSAVIKKSSSFTQVVTHDVGHCSHMRYRHTV</sequence>
<evidence type="ECO:0000313" key="1">
    <source>
        <dbReference type="EMBL" id="GIY87132.1"/>
    </source>
</evidence>
<dbReference type="AlphaFoldDB" id="A0AAV4WWI5"/>